<dbReference type="CDD" id="cd06558">
    <property type="entry name" value="crotonase-like"/>
    <property type="match status" value="1"/>
</dbReference>
<dbReference type="Proteomes" id="UP000294901">
    <property type="component" value="Unassembled WGS sequence"/>
</dbReference>
<proteinExistence type="predicted"/>
<dbReference type="InterPro" id="IPR001753">
    <property type="entry name" value="Enoyl-CoA_hydra/iso"/>
</dbReference>
<name>A0A4R6JQD7_9ACTN</name>
<sequence>MATVPAAEVPARTLRLSQDGPVLTVLVDAPPHHYMTAAMQLDLLNVVRAVETDDTVRSVVVTGATAGRYITHYDIGDLHAAAEAAPLLPAPVARLLVRGARALTSIGGDRMLSRSRLAGVLAITRFHELVTRLLRSRAVWIAAIDGPCGGGGLELSVFFDVRLASESATFILPELSIGLTTTVGAQRLAHLMGPARALEMMLEARQYSAPEARGRGLISDVVPADRLPAEAHARAARYARRSGRALAAQKRIINNAYDVGLRQGLTAEGVAQMTGVPTPGTRALLTRWLEMQAPDGESVFLTHPEPWADGTALEPHVTGPGR</sequence>
<accession>A0A4R6JQD7</accession>
<dbReference type="GO" id="GO:0003824">
    <property type="term" value="F:catalytic activity"/>
    <property type="evidence" value="ECO:0007669"/>
    <property type="project" value="UniProtKB-ARBA"/>
</dbReference>
<dbReference type="Pfam" id="PF00378">
    <property type="entry name" value="ECH_1"/>
    <property type="match status" value="1"/>
</dbReference>
<dbReference type="GO" id="GO:0006635">
    <property type="term" value="P:fatty acid beta-oxidation"/>
    <property type="evidence" value="ECO:0007669"/>
    <property type="project" value="TreeGrafter"/>
</dbReference>
<dbReference type="OrthoDB" id="8452484at2"/>
<dbReference type="PANTHER" id="PTHR11941:SF54">
    <property type="entry name" value="ENOYL-COA HYDRATASE, MITOCHONDRIAL"/>
    <property type="match status" value="1"/>
</dbReference>
<dbReference type="AlphaFoldDB" id="A0A4R6JQD7"/>
<dbReference type="Gene3D" id="3.90.226.10">
    <property type="entry name" value="2-enoyl-CoA Hydratase, Chain A, domain 1"/>
    <property type="match status" value="1"/>
</dbReference>
<dbReference type="SUPFAM" id="SSF52096">
    <property type="entry name" value="ClpP/crotonase"/>
    <property type="match status" value="1"/>
</dbReference>
<keyword evidence="2" id="KW-1185">Reference proteome</keyword>
<evidence type="ECO:0000313" key="1">
    <source>
        <dbReference type="EMBL" id="TDO37076.1"/>
    </source>
</evidence>
<evidence type="ECO:0000313" key="2">
    <source>
        <dbReference type="Proteomes" id="UP000294901"/>
    </source>
</evidence>
<reference evidence="1 2" key="1">
    <citation type="submission" date="2019-03" db="EMBL/GenBank/DDBJ databases">
        <title>Sequencing the genomes of 1000 actinobacteria strains.</title>
        <authorList>
            <person name="Klenk H.-P."/>
        </authorList>
    </citation>
    <scope>NUCLEOTIDE SEQUENCE [LARGE SCALE GENOMIC DNA]</scope>
    <source>
        <strain evidence="1 2">DSM 43805</strain>
    </source>
</reference>
<dbReference type="RefSeq" id="WP_133871748.1">
    <property type="nucleotide sequence ID" value="NZ_BOMD01000100.1"/>
</dbReference>
<comment type="caution">
    <text evidence="1">The sequence shown here is derived from an EMBL/GenBank/DDBJ whole genome shotgun (WGS) entry which is preliminary data.</text>
</comment>
<dbReference type="InterPro" id="IPR029045">
    <property type="entry name" value="ClpP/crotonase-like_dom_sf"/>
</dbReference>
<dbReference type="PANTHER" id="PTHR11941">
    <property type="entry name" value="ENOYL-COA HYDRATASE-RELATED"/>
    <property type="match status" value="1"/>
</dbReference>
<organism evidence="1 2">
    <name type="scientific">Paractinoplanes brasiliensis</name>
    <dbReference type="NCBI Taxonomy" id="52695"/>
    <lineage>
        <taxon>Bacteria</taxon>
        <taxon>Bacillati</taxon>
        <taxon>Actinomycetota</taxon>
        <taxon>Actinomycetes</taxon>
        <taxon>Micromonosporales</taxon>
        <taxon>Micromonosporaceae</taxon>
        <taxon>Paractinoplanes</taxon>
    </lineage>
</organism>
<protein>
    <submittedName>
        <fullName evidence="1">Enoyl-CoA hydratase/carnithine racemase</fullName>
    </submittedName>
</protein>
<gene>
    <name evidence="1" type="ORF">C8E87_0671</name>
</gene>
<dbReference type="EMBL" id="SNWR01000001">
    <property type="protein sequence ID" value="TDO37076.1"/>
    <property type="molecule type" value="Genomic_DNA"/>
</dbReference>